<sequence length="251" mass="26290">MSGSQEVPAVHLLGPGMAALVQAIPIAARATGRPVVVVGGLAVLCRLSRPYRATTDLDTVSRLEEGQTGQLELLVAAGATLSGPSGVQLPTALGPVQIDVLQVADADFDPLPDDPTDRLHVLSHAWAADTATLMTLMADAPPPVDVLVAQPAALVAIKLQSAMNRGAAKEGTDFLDIVRLSTDPVTNRPVVDGLKSAGQQLKDDALLHVGRWFEKGRDRTLKRIRTIPEGGATTMDDLDLVAELLTAALGR</sequence>
<gene>
    <name evidence="1" type="ORF">UFOPK3772_03665</name>
</gene>
<evidence type="ECO:0000313" key="1">
    <source>
        <dbReference type="EMBL" id="CAB4975429.1"/>
    </source>
</evidence>
<organism evidence="1">
    <name type="scientific">freshwater metagenome</name>
    <dbReference type="NCBI Taxonomy" id="449393"/>
    <lineage>
        <taxon>unclassified sequences</taxon>
        <taxon>metagenomes</taxon>
        <taxon>ecological metagenomes</taxon>
    </lineage>
</organism>
<proteinExistence type="predicted"/>
<protein>
    <submittedName>
        <fullName evidence="1">Unannotated protein</fullName>
    </submittedName>
</protein>
<reference evidence="1" key="1">
    <citation type="submission" date="2020-05" db="EMBL/GenBank/DDBJ databases">
        <authorList>
            <person name="Chiriac C."/>
            <person name="Salcher M."/>
            <person name="Ghai R."/>
            <person name="Kavagutti S V."/>
        </authorList>
    </citation>
    <scope>NUCLEOTIDE SEQUENCE</scope>
</reference>
<dbReference type="EMBL" id="CAFBNE010000258">
    <property type="protein sequence ID" value="CAB4975429.1"/>
    <property type="molecule type" value="Genomic_DNA"/>
</dbReference>
<dbReference type="AlphaFoldDB" id="A0A6J7MA90"/>
<name>A0A6J7MA90_9ZZZZ</name>
<accession>A0A6J7MA90</accession>